<keyword evidence="6 9" id="KW-0472">Membrane</keyword>
<dbReference type="PANTHER" id="PTHR42829">
    <property type="entry name" value="NADH-UBIQUINONE OXIDOREDUCTASE CHAIN 5"/>
    <property type="match status" value="1"/>
</dbReference>
<geneLocation type="mitochondrion" evidence="11"/>
<feature type="transmembrane region" description="Helical" evidence="9">
    <location>
        <begin position="47"/>
        <end position="73"/>
    </location>
</feature>
<keyword evidence="11" id="KW-0496">Mitochondrion</keyword>
<evidence type="ECO:0000256" key="5">
    <source>
        <dbReference type="ARBA" id="ARBA00022989"/>
    </source>
</evidence>
<dbReference type="GO" id="GO:0016020">
    <property type="term" value="C:membrane"/>
    <property type="evidence" value="ECO:0007669"/>
    <property type="project" value="UniProtKB-SubCell"/>
</dbReference>
<dbReference type="PANTHER" id="PTHR42829:SF2">
    <property type="entry name" value="NADH-UBIQUINONE OXIDOREDUCTASE CHAIN 5"/>
    <property type="match status" value="1"/>
</dbReference>
<reference evidence="11" key="2">
    <citation type="submission" date="2022-02" db="EMBL/GenBank/DDBJ databases">
        <authorList>
            <person name="Shu X.H."/>
            <person name="Li Z.K."/>
            <person name="Tang P."/>
            <person name="Chen X.X."/>
        </authorList>
    </citation>
    <scope>NUCLEOTIDE SEQUENCE</scope>
</reference>
<name>A0A9E8K2I3_9HYME</name>
<feature type="transmembrane region" description="Helical" evidence="9">
    <location>
        <begin position="287"/>
        <end position="309"/>
    </location>
</feature>
<evidence type="ECO:0000256" key="9">
    <source>
        <dbReference type="SAM" id="Phobius"/>
    </source>
</evidence>
<keyword evidence="5 9" id="KW-1133">Transmembrane helix</keyword>
<feature type="transmembrane region" description="Helical" evidence="9">
    <location>
        <begin position="148"/>
        <end position="171"/>
    </location>
</feature>
<feature type="transmembrane region" description="Helical" evidence="9">
    <location>
        <begin position="192"/>
        <end position="222"/>
    </location>
</feature>
<comment type="catalytic activity">
    <reaction evidence="8">
        <text>a ubiquinone + NADH + 5 H(+)(in) = a ubiquinol + NAD(+) + 4 H(+)(out)</text>
        <dbReference type="Rhea" id="RHEA:29091"/>
        <dbReference type="Rhea" id="RHEA-COMP:9565"/>
        <dbReference type="Rhea" id="RHEA-COMP:9566"/>
        <dbReference type="ChEBI" id="CHEBI:15378"/>
        <dbReference type="ChEBI" id="CHEBI:16389"/>
        <dbReference type="ChEBI" id="CHEBI:17976"/>
        <dbReference type="ChEBI" id="CHEBI:57540"/>
        <dbReference type="ChEBI" id="CHEBI:57945"/>
        <dbReference type="EC" id="7.1.1.2"/>
    </reaction>
</comment>
<dbReference type="EMBL" id="OM677822">
    <property type="protein sequence ID" value="UZT67432.1"/>
    <property type="molecule type" value="Genomic_DNA"/>
</dbReference>
<dbReference type="EC" id="7.1.1.2" evidence="3"/>
<dbReference type="Pfam" id="PF00361">
    <property type="entry name" value="Proton_antipo_M"/>
    <property type="match status" value="1"/>
</dbReference>
<evidence type="ECO:0000256" key="4">
    <source>
        <dbReference type="ARBA" id="ARBA00022692"/>
    </source>
</evidence>
<dbReference type="PRINTS" id="PR01434">
    <property type="entry name" value="NADHDHGNASE5"/>
</dbReference>
<dbReference type="GO" id="GO:0015990">
    <property type="term" value="P:electron transport coupled proton transport"/>
    <property type="evidence" value="ECO:0007669"/>
    <property type="project" value="TreeGrafter"/>
</dbReference>
<dbReference type="GO" id="GO:0003954">
    <property type="term" value="F:NADH dehydrogenase activity"/>
    <property type="evidence" value="ECO:0007669"/>
    <property type="project" value="TreeGrafter"/>
</dbReference>
<dbReference type="AlphaFoldDB" id="A0A9E8K2I3"/>
<comment type="subcellular location">
    <subcellularLocation>
        <location evidence="2">Membrane</location>
        <topology evidence="2">Multi-pass membrane protein</topology>
    </subcellularLocation>
</comment>
<feature type="transmembrane region" description="Helical" evidence="9">
    <location>
        <begin position="450"/>
        <end position="470"/>
    </location>
</feature>
<feature type="transmembrane region" description="Helical" evidence="9">
    <location>
        <begin position="542"/>
        <end position="561"/>
    </location>
</feature>
<dbReference type="GO" id="GO:0008137">
    <property type="term" value="F:NADH dehydrogenase (ubiquinone) activity"/>
    <property type="evidence" value="ECO:0007669"/>
    <property type="project" value="UniProtKB-EC"/>
</dbReference>
<organism evidence="11">
    <name type="scientific">Melanips sp. ZJUH 20220003</name>
    <dbReference type="NCBI Taxonomy" id="2943452"/>
    <lineage>
        <taxon>Eukaryota</taxon>
        <taxon>Metazoa</taxon>
        <taxon>Ecdysozoa</taxon>
        <taxon>Arthropoda</taxon>
        <taxon>Hexapoda</taxon>
        <taxon>Insecta</taxon>
        <taxon>Pterygota</taxon>
        <taxon>Neoptera</taxon>
        <taxon>Endopterygota</taxon>
        <taxon>Hymenoptera</taxon>
        <taxon>Apocrita</taxon>
        <taxon>Proctotrupomorpha</taxon>
        <taxon>Cynipoidea</taxon>
        <taxon>Figitidae</taxon>
        <taxon>Aspicerinae</taxon>
        <taxon>Melanips</taxon>
    </lineage>
</organism>
<dbReference type="InterPro" id="IPR003945">
    <property type="entry name" value="NU5C-like"/>
</dbReference>
<accession>A0A9E8K2I3</accession>
<feature type="transmembrane region" description="Helical" evidence="9">
    <location>
        <begin position="109"/>
        <end position="128"/>
    </location>
</feature>
<dbReference type="InterPro" id="IPR001750">
    <property type="entry name" value="ND/Mrp_TM"/>
</dbReference>
<evidence type="ECO:0000313" key="11">
    <source>
        <dbReference type="EMBL" id="UZT67432.1"/>
    </source>
</evidence>
<gene>
    <name evidence="11" type="primary">nad5</name>
</gene>
<proteinExistence type="predicted"/>
<sequence length="562" mass="66878">MINNLLLINLFISSIINFIMSIIFILSKKIILIDWLIYSINSCNIKFIIYLDWMMFMFLSVVMFISSMVMLYSKEYMYTEMKKKYFIMILFLFIISMILMIISPNIISIILGWDGLGLISYCLIIYYQNFYSFNSGMLTLLTNRIGDVMLIIMIFMMMNIGSWNLIFYNFYNKIFIFMLTIMIMTKSAQMPFSMWLPAAMAAPTPVSSLVHSSTLVTAGIYLLIRFNKLFNTNYMNFSIMMIGLMTMFTASINAIMEFDFKKIIAFSTLSQLGLMMMMLSMQLTNYVFFHLISHAMFKSLLFLCSGIMIHFMNNNQDIRFMGNLINETPLIIMIFNFSNLSLCGFPFMSGFFSKDLLYEMIINFNMNMLIYNLMYLCIMLTIMYSIRLMYYLSINNNMFKSLNMKMDNYIMSISLILLFFMTIMFGNLINWLMFSSMNFSITNINIKNNLYMMMFMGIMILIIINSIKIITKIKFFKLIMKMSLFFLLKNLSMSFNTNFILLNKFIMKINEHNWNEFYNKMFPIFILFNLNKNFNMLFLNKYIYMFLIIMYLFMLMFMYNLI</sequence>
<reference evidence="11" key="1">
    <citation type="journal article" date="2022" name="Genes (Basel)">
        <title>Novel Gene Rearrangements in the Mitochondrial Genomes of Cynipoid Wasps (Hymenoptera: Cynipoidea).</title>
        <authorList>
            <person name="Shu X."/>
            <person name="Li Z."/>
            <person name="Yuan R."/>
            <person name="Tang P."/>
            <person name="Chen X."/>
        </authorList>
    </citation>
    <scope>NUCLEOTIDE SEQUENCE</scope>
</reference>
<feature type="transmembrane region" description="Helical" evidence="9">
    <location>
        <begin position="409"/>
        <end position="430"/>
    </location>
</feature>
<evidence type="ECO:0000256" key="1">
    <source>
        <dbReference type="ARBA" id="ARBA00003257"/>
    </source>
</evidence>
<feature type="transmembrane region" description="Helical" evidence="9">
    <location>
        <begin position="330"/>
        <end position="348"/>
    </location>
</feature>
<feature type="transmembrane region" description="Helical" evidence="9">
    <location>
        <begin position="234"/>
        <end position="256"/>
    </location>
</feature>
<comment type="function">
    <text evidence="1">Core subunit of the mitochondrial membrane respiratory chain NADH dehydrogenase (Complex I) that is believed to belong to the minimal assembly required for catalysis. Complex I functions in the transfer of electrons from NADH to the respiratory chain. The immediate electron acceptor for the enzyme is believed to be ubiquinone.</text>
</comment>
<evidence type="ECO:0000259" key="10">
    <source>
        <dbReference type="Pfam" id="PF00361"/>
    </source>
</evidence>
<feature type="domain" description="NADH:quinone oxidoreductase/Mrp antiporter transmembrane" evidence="10">
    <location>
        <begin position="103"/>
        <end position="371"/>
    </location>
</feature>
<evidence type="ECO:0000256" key="6">
    <source>
        <dbReference type="ARBA" id="ARBA00023136"/>
    </source>
</evidence>
<feature type="transmembrane region" description="Helical" evidence="9">
    <location>
        <begin position="6"/>
        <end position="26"/>
    </location>
</feature>
<evidence type="ECO:0000256" key="2">
    <source>
        <dbReference type="ARBA" id="ARBA00004141"/>
    </source>
</evidence>
<protein>
    <recommendedName>
        <fullName evidence="3">NADH:ubiquinone reductase (H(+)-translocating)</fullName>
        <ecNumber evidence="3">7.1.1.2</ecNumber>
    </recommendedName>
    <alternativeName>
        <fullName evidence="7">NADH dehydrogenase subunit 5</fullName>
    </alternativeName>
</protein>
<feature type="transmembrane region" description="Helical" evidence="9">
    <location>
        <begin position="368"/>
        <end position="388"/>
    </location>
</feature>
<dbReference type="GO" id="GO:0042773">
    <property type="term" value="P:ATP synthesis coupled electron transport"/>
    <property type="evidence" value="ECO:0007669"/>
    <property type="project" value="InterPro"/>
</dbReference>
<feature type="transmembrane region" description="Helical" evidence="9">
    <location>
        <begin position="85"/>
        <end position="102"/>
    </location>
</feature>
<evidence type="ECO:0000256" key="8">
    <source>
        <dbReference type="ARBA" id="ARBA00049551"/>
    </source>
</evidence>
<keyword evidence="4 9" id="KW-0812">Transmembrane</keyword>
<evidence type="ECO:0000256" key="7">
    <source>
        <dbReference type="ARBA" id="ARBA00031027"/>
    </source>
</evidence>
<evidence type="ECO:0000256" key="3">
    <source>
        <dbReference type="ARBA" id="ARBA00012944"/>
    </source>
</evidence>